<protein>
    <submittedName>
        <fullName evidence="1">Uncharacterized protein</fullName>
    </submittedName>
</protein>
<reference evidence="1" key="1">
    <citation type="submission" date="2021-01" db="EMBL/GenBank/DDBJ databases">
        <authorList>
            <person name="Corre E."/>
            <person name="Pelletier E."/>
            <person name="Niang G."/>
            <person name="Scheremetjew M."/>
            <person name="Finn R."/>
            <person name="Kale V."/>
            <person name="Holt S."/>
            <person name="Cochrane G."/>
            <person name="Meng A."/>
            <person name="Brown T."/>
            <person name="Cohen L."/>
        </authorList>
    </citation>
    <scope>NUCLEOTIDE SEQUENCE</scope>
    <source>
        <strain evidence="1">SL-175</strain>
    </source>
</reference>
<evidence type="ECO:0000313" key="1">
    <source>
        <dbReference type="EMBL" id="CAD8715985.1"/>
    </source>
</evidence>
<organism evidence="1">
    <name type="scientific">Mantoniella antarctica</name>
    <dbReference type="NCBI Taxonomy" id="81844"/>
    <lineage>
        <taxon>Eukaryota</taxon>
        <taxon>Viridiplantae</taxon>
        <taxon>Chlorophyta</taxon>
        <taxon>Mamiellophyceae</taxon>
        <taxon>Mamiellales</taxon>
        <taxon>Mamiellaceae</taxon>
        <taxon>Mantoniella</taxon>
    </lineage>
</organism>
<name>A0A7S0SUY8_9CHLO</name>
<dbReference type="AlphaFoldDB" id="A0A7S0SUY8"/>
<dbReference type="EMBL" id="HBFC01028526">
    <property type="protein sequence ID" value="CAD8715985.1"/>
    <property type="molecule type" value="Transcribed_RNA"/>
</dbReference>
<proteinExistence type="predicted"/>
<sequence length="125" mass="13505">MQLPHSTPMTRTRGSEGPRIKRGNWFKTASCHAACYRPWCSFMRDVVDKPAAAAAAAADKYDGGGEVILKSDEELVATRVGGDDGGRGGRSGRRRRRWRCIVAAAPLLSWTEEPAISPPAPNPGE</sequence>
<accession>A0A7S0SUY8</accession>
<gene>
    <name evidence="1" type="ORF">MANT1106_LOCUS17041</name>
</gene>